<feature type="domain" description="RecA family profile 1" evidence="3">
    <location>
        <begin position="85"/>
        <end position="256"/>
    </location>
</feature>
<dbReference type="OrthoDB" id="336321at2759"/>
<dbReference type="Pfam" id="PF08423">
    <property type="entry name" value="Rad51"/>
    <property type="match status" value="1"/>
</dbReference>
<keyword evidence="2" id="KW-0539">Nucleus</keyword>
<dbReference type="HOGENOM" id="CLU_048777_0_0_1"/>
<dbReference type="Gene3D" id="3.40.50.300">
    <property type="entry name" value="P-loop containing nucleotide triphosphate hydrolases"/>
    <property type="match status" value="1"/>
</dbReference>
<dbReference type="PROSITE" id="PS50162">
    <property type="entry name" value="RECA_2"/>
    <property type="match status" value="1"/>
</dbReference>
<dbReference type="InParanoid" id="A0A0C3PY39"/>
<evidence type="ECO:0000256" key="1">
    <source>
        <dbReference type="ARBA" id="ARBA00004123"/>
    </source>
</evidence>
<dbReference type="GO" id="GO:0000723">
    <property type="term" value="P:telomere maintenance"/>
    <property type="evidence" value="ECO:0007669"/>
    <property type="project" value="TreeGrafter"/>
</dbReference>
<evidence type="ECO:0000256" key="2">
    <source>
        <dbReference type="ARBA" id="ARBA00023242"/>
    </source>
</evidence>
<dbReference type="InterPro" id="IPR027417">
    <property type="entry name" value="P-loop_NTPase"/>
</dbReference>
<dbReference type="SUPFAM" id="SSF52540">
    <property type="entry name" value="P-loop containing nucleoside triphosphate hydrolases"/>
    <property type="match status" value="1"/>
</dbReference>
<sequence>MRLHTLIPTLPADLVSAFESCGIKTDTDLLFFDGSNIELFAKLPRGLVTCGELDKYVSLVAERASAPGIRGDEELESALRKQREYALETSSGVGKLDELVGGFGSGRVFEISGEKESGKTALALQISLRLLIAYPDTSVLWMDTCGDFSVDRTTRVVNQLGAEDVSAVLERLQVALVLNIGDAQGLVADLRERADAGSRAGGPRVRCVVIDSITPLLAPSLSNISAQGHATMTTFMQDLRDFARTHYFTFLVVNDTSAVVQQNSSSMFASATRKPALGPSFTFLTDCTLWLVKHGDVEGEPASMHEAEVIRSRMTVRCIGETVPFPDSDMCGTLFSSLRRGARSRFVKAFCIRQPLSLPIDVHESLVCTFANVRYCIHSI</sequence>
<dbReference type="GO" id="GO:0033063">
    <property type="term" value="C:Rad51B-Rad51C-Rad51D-XRCC2 complex"/>
    <property type="evidence" value="ECO:0007669"/>
    <property type="project" value="TreeGrafter"/>
</dbReference>
<dbReference type="GO" id="GO:0042148">
    <property type="term" value="P:DNA strand invasion"/>
    <property type="evidence" value="ECO:0007669"/>
    <property type="project" value="TreeGrafter"/>
</dbReference>
<dbReference type="InterPro" id="IPR013632">
    <property type="entry name" value="Rad51_C"/>
</dbReference>
<dbReference type="GO" id="GO:0005815">
    <property type="term" value="C:microtubule organizing center"/>
    <property type="evidence" value="ECO:0007669"/>
    <property type="project" value="TreeGrafter"/>
</dbReference>
<evidence type="ECO:0000313" key="4">
    <source>
        <dbReference type="EMBL" id="KIO14456.1"/>
    </source>
</evidence>
<dbReference type="GO" id="GO:0000724">
    <property type="term" value="P:double-strand break repair via homologous recombination"/>
    <property type="evidence" value="ECO:0007669"/>
    <property type="project" value="TreeGrafter"/>
</dbReference>
<dbReference type="PANTHER" id="PTHR46457:SF1">
    <property type="entry name" value="DNA REPAIR PROTEIN RAD51 HOMOLOG 4"/>
    <property type="match status" value="1"/>
</dbReference>
<dbReference type="GO" id="GO:0005524">
    <property type="term" value="F:ATP binding"/>
    <property type="evidence" value="ECO:0007669"/>
    <property type="project" value="InterPro"/>
</dbReference>
<dbReference type="STRING" id="870435.A0A0C3PY39"/>
<dbReference type="GO" id="GO:0000400">
    <property type="term" value="F:four-way junction DNA binding"/>
    <property type="evidence" value="ECO:0007669"/>
    <property type="project" value="TreeGrafter"/>
</dbReference>
<dbReference type="PANTHER" id="PTHR46457">
    <property type="entry name" value="DNA REPAIR PROTEIN RAD51 HOMOLOG 4"/>
    <property type="match status" value="1"/>
</dbReference>
<dbReference type="GO" id="GO:0005657">
    <property type="term" value="C:replication fork"/>
    <property type="evidence" value="ECO:0007669"/>
    <property type="project" value="TreeGrafter"/>
</dbReference>
<accession>A0A0C3PY39</accession>
<organism evidence="4 5">
    <name type="scientific">Pisolithus tinctorius Marx 270</name>
    <dbReference type="NCBI Taxonomy" id="870435"/>
    <lineage>
        <taxon>Eukaryota</taxon>
        <taxon>Fungi</taxon>
        <taxon>Dikarya</taxon>
        <taxon>Basidiomycota</taxon>
        <taxon>Agaricomycotina</taxon>
        <taxon>Agaricomycetes</taxon>
        <taxon>Agaricomycetidae</taxon>
        <taxon>Boletales</taxon>
        <taxon>Sclerodermatineae</taxon>
        <taxon>Pisolithaceae</taxon>
        <taxon>Pisolithus</taxon>
    </lineage>
</organism>
<dbReference type="GO" id="GO:0003697">
    <property type="term" value="F:single-stranded DNA binding"/>
    <property type="evidence" value="ECO:0007669"/>
    <property type="project" value="TreeGrafter"/>
</dbReference>
<dbReference type="InterPro" id="IPR051988">
    <property type="entry name" value="HRR_RAD51_Paralog"/>
</dbReference>
<evidence type="ECO:0000259" key="3">
    <source>
        <dbReference type="PROSITE" id="PS50162"/>
    </source>
</evidence>
<dbReference type="Proteomes" id="UP000054217">
    <property type="component" value="Unassembled WGS sequence"/>
</dbReference>
<dbReference type="EMBL" id="KN831944">
    <property type="protein sequence ID" value="KIO14456.1"/>
    <property type="molecule type" value="Genomic_DNA"/>
</dbReference>
<reference evidence="4 5" key="1">
    <citation type="submission" date="2014-04" db="EMBL/GenBank/DDBJ databases">
        <authorList>
            <consortium name="DOE Joint Genome Institute"/>
            <person name="Kuo A."/>
            <person name="Kohler A."/>
            <person name="Costa M.D."/>
            <person name="Nagy L.G."/>
            <person name="Floudas D."/>
            <person name="Copeland A."/>
            <person name="Barry K.W."/>
            <person name="Cichocki N."/>
            <person name="Veneault-Fourrey C."/>
            <person name="LaButti K."/>
            <person name="Lindquist E.A."/>
            <person name="Lipzen A."/>
            <person name="Lundell T."/>
            <person name="Morin E."/>
            <person name="Murat C."/>
            <person name="Sun H."/>
            <person name="Tunlid A."/>
            <person name="Henrissat B."/>
            <person name="Grigoriev I.V."/>
            <person name="Hibbett D.S."/>
            <person name="Martin F."/>
            <person name="Nordberg H.P."/>
            <person name="Cantor M.N."/>
            <person name="Hua S.X."/>
        </authorList>
    </citation>
    <scope>NUCLEOTIDE SEQUENCE [LARGE SCALE GENOMIC DNA]</scope>
    <source>
        <strain evidence="4 5">Marx 270</strain>
    </source>
</reference>
<evidence type="ECO:0000313" key="5">
    <source>
        <dbReference type="Proteomes" id="UP000054217"/>
    </source>
</evidence>
<dbReference type="AlphaFoldDB" id="A0A0C3PY39"/>
<proteinExistence type="predicted"/>
<dbReference type="InterPro" id="IPR020588">
    <property type="entry name" value="RecA_ATP-bd"/>
</dbReference>
<dbReference type="GO" id="GO:0007131">
    <property type="term" value="P:reciprocal meiotic recombination"/>
    <property type="evidence" value="ECO:0007669"/>
    <property type="project" value="TreeGrafter"/>
</dbReference>
<name>A0A0C3PY39_PISTI</name>
<dbReference type="GO" id="GO:0140664">
    <property type="term" value="F:ATP-dependent DNA damage sensor activity"/>
    <property type="evidence" value="ECO:0007669"/>
    <property type="project" value="InterPro"/>
</dbReference>
<keyword evidence="5" id="KW-1185">Reference proteome</keyword>
<reference evidence="5" key="2">
    <citation type="submission" date="2015-01" db="EMBL/GenBank/DDBJ databases">
        <title>Evolutionary Origins and Diversification of the Mycorrhizal Mutualists.</title>
        <authorList>
            <consortium name="DOE Joint Genome Institute"/>
            <consortium name="Mycorrhizal Genomics Consortium"/>
            <person name="Kohler A."/>
            <person name="Kuo A."/>
            <person name="Nagy L.G."/>
            <person name="Floudas D."/>
            <person name="Copeland A."/>
            <person name="Barry K.W."/>
            <person name="Cichocki N."/>
            <person name="Veneault-Fourrey C."/>
            <person name="LaButti K."/>
            <person name="Lindquist E.A."/>
            <person name="Lipzen A."/>
            <person name="Lundell T."/>
            <person name="Morin E."/>
            <person name="Murat C."/>
            <person name="Riley R."/>
            <person name="Ohm R."/>
            <person name="Sun H."/>
            <person name="Tunlid A."/>
            <person name="Henrissat B."/>
            <person name="Grigoriev I.V."/>
            <person name="Hibbett D.S."/>
            <person name="Martin F."/>
        </authorList>
    </citation>
    <scope>NUCLEOTIDE SEQUENCE [LARGE SCALE GENOMIC DNA]</scope>
    <source>
        <strain evidence="5">Marx 270</strain>
    </source>
</reference>
<gene>
    <name evidence="4" type="ORF">M404DRAFT_173396</name>
</gene>
<protein>
    <recommendedName>
        <fullName evidence="3">RecA family profile 1 domain-containing protein</fullName>
    </recommendedName>
</protein>
<comment type="subcellular location">
    <subcellularLocation>
        <location evidence="1">Nucleus</location>
    </subcellularLocation>
</comment>